<evidence type="ECO:0000313" key="2">
    <source>
        <dbReference type="EMBL" id="QLG46858.1"/>
    </source>
</evidence>
<gene>
    <name evidence="2" type="ORF">HYG79_16360</name>
</gene>
<dbReference type="AlphaFoldDB" id="A0A7H9ATR2"/>
<dbReference type="EMBL" id="CP058595">
    <property type="protein sequence ID" value="QLG46858.1"/>
    <property type="molecule type" value="Genomic_DNA"/>
</dbReference>
<protein>
    <submittedName>
        <fullName evidence="2">Uncharacterized protein</fullName>
    </submittedName>
</protein>
<evidence type="ECO:0000313" key="3">
    <source>
        <dbReference type="Proteomes" id="UP000509302"/>
    </source>
</evidence>
<keyword evidence="1" id="KW-0472">Membrane</keyword>
<keyword evidence="1" id="KW-1133">Transmembrane helix</keyword>
<reference evidence="2 3" key="1">
    <citation type="journal article" date="2006" name="Int. J. Syst. Evol. Microbiol.">
        <title>Costertonia aggregata gen. nov., sp. nov., a mesophilic marine bacterium of the family Flavobacteriaceae, isolated from a mature biofilm.</title>
        <authorList>
            <person name="Kwon K.K."/>
            <person name="Lee Y.K."/>
            <person name="Lee H.K."/>
        </authorList>
    </citation>
    <scope>NUCLEOTIDE SEQUENCE [LARGE SCALE GENOMIC DNA]</scope>
    <source>
        <strain evidence="2 3">KCCM 42265</strain>
    </source>
</reference>
<evidence type="ECO:0000256" key="1">
    <source>
        <dbReference type="SAM" id="Phobius"/>
    </source>
</evidence>
<proteinExistence type="predicted"/>
<sequence length="122" mass="14223">MAINKHQKIGIFLVIAILLALLIFHQYRKSNIKKYEHKTIALVNGYLRGTKSGPILKYIYRIGENIYDGSTYIRSDEYSKYKNRYFIVSYSSKNPGWSEILLDRPVLDTIKIKEAGFKLTNE</sequence>
<name>A0A7H9ATR2_9FLAO</name>
<organism evidence="2 3">
    <name type="scientific">Costertonia aggregata</name>
    <dbReference type="NCBI Taxonomy" id="343403"/>
    <lineage>
        <taxon>Bacteria</taxon>
        <taxon>Pseudomonadati</taxon>
        <taxon>Bacteroidota</taxon>
        <taxon>Flavobacteriia</taxon>
        <taxon>Flavobacteriales</taxon>
        <taxon>Flavobacteriaceae</taxon>
        <taxon>Costertonia</taxon>
    </lineage>
</organism>
<dbReference type="KEGG" id="cagg:HYG79_16360"/>
<accession>A0A7H9ATR2</accession>
<dbReference type="Proteomes" id="UP000509302">
    <property type="component" value="Chromosome"/>
</dbReference>
<keyword evidence="3" id="KW-1185">Reference proteome</keyword>
<keyword evidence="1" id="KW-0812">Transmembrane</keyword>
<dbReference type="RefSeq" id="WP_179243137.1">
    <property type="nucleotide sequence ID" value="NZ_CP058595.1"/>
</dbReference>
<feature type="transmembrane region" description="Helical" evidence="1">
    <location>
        <begin position="6"/>
        <end position="24"/>
    </location>
</feature>